<dbReference type="PANTHER" id="PTHR48111">
    <property type="entry name" value="REGULATOR OF RPOS"/>
    <property type="match status" value="1"/>
</dbReference>
<feature type="domain" description="Response regulatory" evidence="8">
    <location>
        <begin position="4"/>
        <end position="117"/>
    </location>
</feature>
<evidence type="ECO:0000256" key="5">
    <source>
        <dbReference type="ARBA" id="ARBA00023163"/>
    </source>
</evidence>
<protein>
    <submittedName>
        <fullName evidence="10">Two-component system OmpR family response regulator</fullName>
    </submittedName>
</protein>
<dbReference type="InterPro" id="IPR036388">
    <property type="entry name" value="WH-like_DNA-bd_sf"/>
</dbReference>
<proteinExistence type="predicted"/>
<dbReference type="GO" id="GO:0000156">
    <property type="term" value="F:phosphorelay response regulator activity"/>
    <property type="evidence" value="ECO:0007669"/>
    <property type="project" value="TreeGrafter"/>
</dbReference>
<reference evidence="10 11" key="1">
    <citation type="submission" date="2019-03" db="EMBL/GenBank/DDBJ databases">
        <title>Genomic Encyclopedia of Type Strains, Phase IV (KMG-IV): sequencing the most valuable type-strain genomes for metagenomic binning, comparative biology and taxonomic classification.</title>
        <authorList>
            <person name="Goeker M."/>
        </authorList>
    </citation>
    <scope>NUCLEOTIDE SEQUENCE [LARGE SCALE GENOMIC DNA]</scope>
    <source>
        <strain evidence="10 11">DSM 26377</strain>
    </source>
</reference>
<dbReference type="GO" id="GO:0005829">
    <property type="term" value="C:cytosol"/>
    <property type="evidence" value="ECO:0007669"/>
    <property type="project" value="TreeGrafter"/>
</dbReference>
<dbReference type="PANTHER" id="PTHR48111:SF1">
    <property type="entry name" value="TWO-COMPONENT RESPONSE REGULATOR ORR33"/>
    <property type="match status" value="1"/>
</dbReference>
<dbReference type="PROSITE" id="PS51755">
    <property type="entry name" value="OMPR_PHOB"/>
    <property type="match status" value="1"/>
</dbReference>
<feature type="modified residue" description="4-aspartylphosphate" evidence="6">
    <location>
        <position position="53"/>
    </location>
</feature>
<dbReference type="InterPro" id="IPR001789">
    <property type="entry name" value="Sig_transdc_resp-reg_receiver"/>
</dbReference>
<dbReference type="CDD" id="cd00383">
    <property type="entry name" value="trans_reg_C"/>
    <property type="match status" value="1"/>
</dbReference>
<keyword evidence="2" id="KW-0902">Two-component regulatory system</keyword>
<dbReference type="Proteomes" id="UP000295341">
    <property type="component" value="Unassembled WGS sequence"/>
</dbReference>
<feature type="domain" description="OmpR/PhoB-type" evidence="9">
    <location>
        <begin position="137"/>
        <end position="233"/>
    </location>
</feature>
<gene>
    <name evidence="10" type="ORF">DFR24_2573</name>
</gene>
<evidence type="ECO:0000256" key="2">
    <source>
        <dbReference type="ARBA" id="ARBA00023012"/>
    </source>
</evidence>
<dbReference type="Pfam" id="PF00486">
    <property type="entry name" value="Trans_reg_C"/>
    <property type="match status" value="1"/>
</dbReference>
<dbReference type="PROSITE" id="PS50110">
    <property type="entry name" value="RESPONSE_REGULATORY"/>
    <property type="match status" value="1"/>
</dbReference>
<dbReference type="RefSeq" id="WP_133881782.1">
    <property type="nucleotide sequence ID" value="NZ_MWIN01000027.1"/>
</dbReference>
<dbReference type="Gene3D" id="3.40.50.2300">
    <property type="match status" value="1"/>
</dbReference>
<accession>A0A4S3K086</accession>
<dbReference type="AlphaFoldDB" id="A0A4S3K086"/>
<dbReference type="SMART" id="SM00448">
    <property type="entry name" value="REC"/>
    <property type="match status" value="1"/>
</dbReference>
<dbReference type="InterPro" id="IPR011006">
    <property type="entry name" value="CheY-like_superfamily"/>
</dbReference>
<keyword evidence="5" id="KW-0804">Transcription</keyword>
<dbReference type="InterPro" id="IPR039420">
    <property type="entry name" value="WalR-like"/>
</dbReference>
<evidence type="ECO:0000313" key="10">
    <source>
        <dbReference type="EMBL" id="TDU28208.1"/>
    </source>
</evidence>
<comment type="caution">
    <text evidence="10">The sequence shown here is derived from an EMBL/GenBank/DDBJ whole genome shotgun (WGS) entry which is preliminary data.</text>
</comment>
<evidence type="ECO:0000313" key="11">
    <source>
        <dbReference type="Proteomes" id="UP000295341"/>
    </source>
</evidence>
<keyword evidence="11" id="KW-1185">Reference proteome</keyword>
<organism evidence="10 11">
    <name type="scientific">Panacagrimonas perspica</name>
    <dbReference type="NCBI Taxonomy" id="381431"/>
    <lineage>
        <taxon>Bacteria</taxon>
        <taxon>Pseudomonadati</taxon>
        <taxon>Pseudomonadota</taxon>
        <taxon>Gammaproteobacteria</taxon>
        <taxon>Nevskiales</taxon>
        <taxon>Nevskiaceae</taxon>
        <taxon>Panacagrimonas</taxon>
    </lineage>
</organism>
<dbReference type="SMART" id="SM00862">
    <property type="entry name" value="Trans_reg_C"/>
    <property type="match status" value="1"/>
</dbReference>
<keyword evidence="3" id="KW-0805">Transcription regulation</keyword>
<dbReference type="Gene3D" id="1.10.10.10">
    <property type="entry name" value="Winged helix-like DNA-binding domain superfamily/Winged helix DNA-binding domain"/>
    <property type="match status" value="1"/>
</dbReference>
<keyword evidence="4 7" id="KW-0238">DNA-binding</keyword>
<evidence type="ECO:0000256" key="4">
    <source>
        <dbReference type="ARBA" id="ARBA00023125"/>
    </source>
</evidence>
<dbReference type="GO" id="GO:0000976">
    <property type="term" value="F:transcription cis-regulatory region binding"/>
    <property type="evidence" value="ECO:0007669"/>
    <property type="project" value="TreeGrafter"/>
</dbReference>
<dbReference type="InterPro" id="IPR001867">
    <property type="entry name" value="OmpR/PhoB-type_DNA-bd"/>
</dbReference>
<name>A0A4S3K086_9GAMM</name>
<evidence type="ECO:0000256" key="3">
    <source>
        <dbReference type="ARBA" id="ARBA00023015"/>
    </source>
</evidence>
<dbReference type="OrthoDB" id="9802426at2"/>
<keyword evidence="1 6" id="KW-0597">Phosphoprotein</keyword>
<evidence type="ECO:0000256" key="7">
    <source>
        <dbReference type="PROSITE-ProRule" id="PRU01091"/>
    </source>
</evidence>
<dbReference type="InterPro" id="IPR016032">
    <property type="entry name" value="Sig_transdc_resp-reg_C-effctor"/>
</dbReference>
<dbReference type="GO" id="GO:0006355">
    <property type="term" value="P:regulation of DNA-templated transcription"/>
    <property type="evidence" value="ECO:0007669"/>
    <property type="project" value="InterPro"/>
</dbReference>
<sequence>MPARIALVDDDPALREFIGGYLVEVGFEVNCYESVAAFRAGAAGGLPDVVISDLMMPDENGLALLAWLRGFSQVPVIMLTSQDGTTDRVVGLELGADDYLSKPCEPRELLACVRTQLRRLKSMAAPAPVAAANGSGPFRWSFGPIVLDERALELQVDGQRVDLPRKPLELLMFLLRHAGEVVTKEQLLEAVWPGRIVSETSLTNAVGKLRSALNDEAQTIVTSVYGYGYRFDGKPAREPAVA</sequence>
<dbReference type="SUPFAM" id="SSF46894">
    <property type="entry name" value="C-terminal effector domain of the bipartite response regulators"/>
    <property type="match status" value="1"/>
</dbReference>
<evidence type="ECO:0000259" key="8">
    <source>
        <dbReference type="PROSITE" id="PS50110"/>
    </source>
</evidence>
<evidence type="ECO:0000256" key="1">
    <source>
        <dbReference type="ARBA" id="ARBA00022553"/>
    </source>
</evidence>
<dbReference type="SUPFAM" id="SSF52172">
    <property type="entry name" value="CheY-like"/>
    <property type="match status" value="1"/>
</dbReference>
<evidence type="ECO:0000256" key="6">
    <source>
        <dbReference type="PROSITE-ProRule" id="PRU00169"/>
    </source>
</evidence>
<dbReference type="Pfam" id="PF00072">
    <property type="entry name" value="Response_reg"/>
    <property type="match status" value="1"/>
</dbReference>
<feature type="DNA-binding region" description="OmpR/PhoB-type" evidence="7">
    <location>
        <begin position="137"/>
        <end position="233"/>
    </location>
</feature>
<dbReference type="GO" id="GO:0032993">
    <property type="term" value="C:protein-DNA complex"/>
    <property type="evidence" value="ECO:0007669"/>
    <property type="project" value="TreeGrafter"/>
</dbReference>
<evidence type="ECO:0000259" key="9">
    <source>
        <dbReference type="PROSITE" id="PS51755"/>
    </source>
</evidence>
<dbReference type="EMBL" id="SOBT01000009">
    <property type="protein sequence ID" value="TDU28208.1"/>
    <property type="molecule type" value="Genomic_DNA"/>
</dbReference>
<dbReference type="Gene3D" id="6.10.250.690">
    <property type="match status" value="1"/>
</dbReference>